<accession>A0ABV3DHE1</accession>
<dbReference type="Pfam" id="PF11716">
    <property type="entry name" value="MDMPI_N"/>
    <property type="match status" value="1"/>
</dbReference>
<name>A0ABV3DHE1_9ACTN</name>
<comment type="caution">
    <text evidence="2">The sequence shown here is derived from an EMBL/GenBank/DDBJ whole genome shotgun (WGS) entry which is preliminary data.</text>
</comment>
<evidence type="ECO:0000313" key="3">
    <source>
        <dbReference type="Proteomes" id="UP001551482"/>
    </source>
</evidence>
<reference evidence="2 3" key="1">
    <citation type="submission" date="2024-06" db="EMBL/GenBank/DDBJ databases">
        <title>The Natural Products Discovery Center: Release of the First 8490 Sequenced Strains for Exploring Actinobacteria Biosynthetic Diversity.</title>
        <authorList>
            <person name="Kalkreuter E."/>
            <person name="Kautsar S.A."/>
            <person name="Yang D."/>
            <person name="Bader C.D."/>
            <person name="Teijaro C.N."/>
            <person name="Fluegel L."/>
            <person name="Davis C.M."/>
            <person name="Simpson J.R."/>
            <person name="Lauterbach L."/>
            <person name="Steele A.D."/>
            <person name="Gui C."/>
            <person name="Meng S."/>
            <person name="Li G."/>
            <person name="Viehrig K."/>
            <person name="Ye F."/>
            <person name="Su P."/>
            <person name="Kiefer A.F."/>
            <person name="Nichols A."/>
            <person name="Cepeda A.J."/>
            <person name="Yan W."/>
            <person name="Fan B."/>
            <person name="Jiang Y."/>
            <person name="Adhikari A."/>
            <person name="Zheng C.-J."/>
            <person name="Schuster L."/>
            <person name="Cowan T.M."/>
            <person name="Smanski M.J."/>
            <person name="Chevrette M.G."/>
            <person name="De Carvalho L.P.S."/>
            <person name="Shen B."/>
        </authorList>
    </citation>
    <scope>NUCLEOTIDE SEQUENCE [LARGE SCALE GENOMIC DNA]</scope>
    <source>
        <strain evidence="2 3">NPDC048946</strain>
    </source>
</reference>
<dbReference type="InterPro" id="IPR034660">
    <property type="entry name" value="DinB/YfiT-like"/>
</dbReference>
<dbReference type="GO" id="GO:0016853">
    <property type="term" value="F:isomerase activity"/>
    <property type="evidence" value="ECO:0007669"/>
    <property type="project" value="UniProtKB-KW"/>
</dbReference>
<dbReference type="RefSeq" id="WP_358354635.1">
    <property type="nucleotide sequence ID" value="NZ_JBEZFP010000038.1"/>
</dbReference>
<evidence type="ECO:0000313" key="2">
    <source>
        <dbReference type="EMBL" id="MEU8135183.1"/>
    </source>
</evidence>
<dbReference type="EMBL" id="JBEZFP010000038">
    <property type="protein sequence ID" value="MEU8135183.1"/>
    <property type="molecule type" value="Genomic_DNA"/>
</dbReference>
<dbReference type="Proteomes" id="UP001551482">
    <property type="component" value="Unassembled WGS sequence"/>
</dbReference>
<protein>
    <submittedName>
        <fullName evidence="2">Maleylpyruvate isomerase N-terminal domain-containing protein</fullName>
    </submittedName>
</protein>
<proteinExistence type="predicted"/>
<gene>
    <name evidence="2" type="ORF">AB0C36_16895</name>
</gene>
<dbReference type="Gene3D" id="1.20.120.450">
    <property type="entry name" value="dinb family like domain"/>
    <property type="match status" value="1"/>
</dbReference>
<feature type="domain" description="Mycothiol-dependent maleylpyruvate isomerase metal-binding" evidence="1">
    <location>
        <begin position="32"/>
        <end position="163"/>
    </location>
</feature>
<keyword evidence="2" id="KW-0413">Isomerase</keyword>
<keyword evidence="3" id="KW-1185">Reference proteome</keyword>
<dbReference type="InterPro" id="IPR024344">
    <property type="entry name" value="MDMPI_metal-binding"/>
</dbReference>
<dbReference type="SUPFAM" id="SSF109854">
    <property type="entry name" value="DinB/YfiT-like putative metalloenzymes"/>
    <property type="match status" value="1"/>
</dbReference>
<sequence length="234" mass="25061">MADSLAPSATDGDGTSRVPVSAGDVEYAVSLAIAAFRRAPADADWSAKAGALDWDCWETAEHLADDLFAYAGQIAAPTPPVTHYVPFVYTYPREGGPGNTVMVDREADPEAVFEVLEATAGMLAALVALRAPTVRGYHSYGVSDPEGFAAMGVVETLVHAYDIGAGLGVDFTPPSDLCDRTLARLFPEAPADTHRWQTLLWATGRAEIPGHDRRQGKWRWHAEPLGERQGDTPA</sequence>
<evidence type="ECO:0000259" key="1">
    <source>
        <dbReference type="Pfam" id="PF11716"/>
    </source>
</evidence>
<organism evidence="2 3">
    <name type="scientific">Streptodolium elevatio</name>
    <dbReference type="NCBI Taxonomy" id="3157996"/>
    <lineage>
        <taxon>Bacteria</taxon>
        <taxon>Bacillati</taxon>
        <taxon>Actinomycetota</taxon>
        <taxon>Actinomycetes</taxon>
        <taxon>Kitasatosporales</taxon>
        <taxon>Streptomycetaceae</taxon>
        <taxon>Streptodolium</taxon>
    </lineage>
</organism>